<feature type="domain" description="PA" evidence="8">
    <location>
        <begin position="82"/>
        <end position="153"/>
    </location>
</feature>
<sequence>MAVSNKSIFERAVIFVIYMFTLFKFCYATANEYGVLAAESSTEKENFCIIYFKEFGSLPEEKSKANFHILLDNSELDWCENHPESDPKSKVVLLSKGNCSISTQALNIQDRGGKGVFFISHSGKVANIDINDTTVESINITVGLISENSAKRLKAMGNTVTVILFAPYSVNFDFSLLVIWIIAMITVSIGAYWSGHIRFAIFFKEMNSLPGGERELPNKPCVKVNTIEESSLNVSTYAIGAFVLCMGLMLVLLYFLYDYLVYFIIGLFVLASILSVHSCLEPLVLKIKGSFCKADFRCGGSSCHIDFRQVLLVSFAIAISIFWVIIRKEKHAWILQDVLGVAFCIHMLKSIRLPSLKICFVLLVLLFFYDIFFVFVTPYFTVKGESVMEEVATGGSSAEMLPMVLRVIHFGFDPLAVCYKQFSILGFGDILVPGLLISYCHGFDLVTSKKRIYYATTIVTYGIGLLVTFVALFLMNTAQPALLYLVPCTLLPPIILGWCRGELPTLWNGFKVVQPTDATRYPDVQVESNEGASVAANEIPRMTPVDSHAPKNNANPSEILNEGSVEQFHLKSVYNLIILIFIRKINM</sequence>
<feature type="transmembrane region" description="Helical" evidence="7">
    <location>
        <begin position="237"/>
        <end position="257"/>
    </location>
</feature>
<keyword evidence="3 7" id="KW-0812">Transmembrane</keyword>
<feature type="transmembrane region" description="Helical" evidence="7">
    <location>
        <begin position="305"/>
        <end position="326"/>
    </location>
</feature>
<feature type="transmembrane region" description="Helical" evidence="7">
    <location>
        <begin position="174"/>
        <end position="194"/>
    </location>
</feature>
<evidence type="ECO:0000313" key="10">
    <source>
        <dbReference type="Proteomes" id="UP000887013"/>
    </source>
</evidence>
<dbReference type="GO" id="GO:0042500">
    <property type="term" value="F:aspartic endopeptidase activity, intramembrane cleaving"/>
    <property type="evidence" value="ECO:0007669"/>
    <property type="project" value="InterPro"/>
</dbReference>
<evidence type="ECO:0000256" key="6">
    <source>
        <dbReference type="ARBA" id="ARBA00023136"/>
    </source>
</evidence>
<feature type="transmembrane region" description="Helical" evidence="7">
    <location>
        <begin position="12"/>
        <end position="30"/>
    </location>
</feature>
<protein>
    <submittedName>
        <fullName evidence="9">Signal peptide peptidase-like 2B</fullName>
    </submittedName>
</protein>
<feature type="transmembrane region" description="Helical" evidence="7">
    <location>
        <begin position="263"/>
        <end position="284"/>
    </location>
</feature>
<evidence type="ECO:0000256" key="4">
    <source>
        <dbReference type="ARBA" id="ARBA00022801"/>
    </source>
</evidence>
<dbReference type="SMART" id="SM00730">
    <property type="entry name" value="PSN"/>
    <property type="match status" value="1"/>
</dbReference>
<evidence type="ECO:0000256" key="1">
    <source>
        <dbReference type="ARBA" id="ARBA00004127"/>
    </source>
</evidence>
<dbReference type="AlphaFoldDB" id="A0A8X6P900"/>
<dbReference type="PANTHER" id="PTHR12174">
    <property type="entry name" value="SIGNAL PEPTIDE PEPTIDASE"/>
    <property type="match status" value="1"/>
</dbReference>
<evidence type="ECO:0000313" key="9">
    <source>
        <dbReference type="EMBL" id="GFT57891.1"/>
    </source>
</evidence>
<name>A0A8X6P900_NEPPI</name>
<reference evidence="9" key="1">
    <citation type="submission" date="2020-08" db="EMBL/GenBank/DDBJ databases">
        <title>Multicomponent nature underlies the extraordinary mechanical properties of spider dragline silk.</title>
        <authorList>
            <person name="Kono N."/>
            <person name="Nakamura H."/>
            <person name="Mori M."/>
            <person name="Yoshida Y."/>
            <person name="Ohtoshi R."/>
            <person name="Malay A.D."/>
            <person name="Moran D.A.P."/>
            <person name="Tomita M."/>
            <person name="Numata K."/>
            <person name="Arakawa K."/>
        </authorList>
    </citation>
    <scope>NUCLEOTIDE SEQUENCE</scope>
</reference>
<comment type="similarity">
    <text evidence="2">Belongs to the peptidase A22B family.</text>
</comment>
<evidence type="ECO:0000256" key="2">
    <source>
        <dbReference type="ARBA" id="ARBA00006859"/>
    </source>
</evidence>
<keyword evidence="5 7" id="KW-1133">Transmembrane helix</keyword>
<keyword evidence="10" id="KW-1185">Reference proteome</keyword>
<gene>
    <name evidence="9" type="primary">SPPL2B</name>
    <name evidence="9" type="ORF">NPIL_7481</name>
</gene>
<dbReference type="PANTHER" id="PTHR12174:SF103">
    <property type="entry name" value="INTRAMEMBRANE PROTEASE (IMPAS) FAMILY"/>
    <property type="match status" value="1"/>
</dbReference>
<comment type="caution">
    <text evidence="9">The sequence shown here is derived from an EMBL/GenBank/DDBJ whole genome shotgun (WGS) entry which is preliminary data.</text>
</comment>
<comment type="subcellular location">
    <subcellularLocation>
        <location evidence="1">Endomembrane system</location>
        <topology evidence="1">Multi-pass membrane protein</topology>
    </subcellularLocation>
</comment>
<dbReference type="OrthoDB" id="29661at2759"/>
<organism evidence="9 10">
    <name type="scientific">Nephila pilipes</name>
    <name type="common">Giant wood spider</name>
    <name type="synonym">Nephila maculata</name>
    <dbReference type="NCBI Taxonomy" id="299642"/>
    <lineage>
        <taxon>Eukaryota</taxon>
        <taxon>Metazoa</taxon>
        <taxon>Ecdysozoa</taxon>
        <taxon>Arthropoda</taxon>
        <taxon>Chelicerata</taxon>
        <taxon>Arachnida</taxon>
        <taxon>Araneae</taxon>
        <taxon>Araneomorphae</taxon>
        <taxon>Entelegynae</taxon>
        <taxon>Araneoidea</taxon>
        <taxon>Nephilidae</taxon>
        <taxon>Nephila</taxon>
    </lineage>
</organism>
<dbReference type="InterPro" id="IPR003137">
    <property type="entry name" value="PA_domain"/>
</dbReference>
<evidence type="ECO:0000256" key="3">
    <source>
        <dbReference type="ARBA" id="ARBA00022692"/>
    </source>
</evidence>
<evidence type="ECO:0000256" key="7">
    <source>
        <dbReference type="SAM" id="Phobius"/>
    </source>
</evidence>
<keyword evidence="6 7" id="KW-0472">Membrane</keyword>
<evidence type="ECO:0000259" key="8">
    <source>
        <dbReference type="Pfam" id="PF02225"/>
    </source>
</evidence>
<dbReference type="Pfam" id="PF02225">
    <property type="entry name" value="PA"/>
    <property type="match status" value="1"/>
</dbReference>
<feature type="transmembrane region" description="Helical" evidence="7">
    <location>
        <begin position="422"/>
        <end position="440"/>
    </location>
</feature>
<keyword evidence="4" id="KW-0378">Hydrolase</keyword>
<dbReference type="EMBL" id="BMAW01067047">
    <property type="protein sequence ID" value="GFT57891.1"/>
    <property type="molecule type" value="Genomic_DNA"/>
</dbReference>
<dbReference type="GO" id="GO:0098553">
    <property type="term" value="C:lumenal side of endoplasmic reticulum membrane"/>
    <property type="evidence" value="ECO:0007669"/>
    <property type="project" value="TreeGrafter"/>
</dbReference>
<dbReference type="Proteomes" id="UP000887013">
    <property type="component" value="Unassembled WGS sequence"/>
</dbReference>
<accession>A0A8X6P900</accession>
<dbReference type="InterPro" id="IPR006639">
    <property type="entry name" value="Preselin/SPP"/>
</dbReference>
<proteinExistence type="inferred from homology"/>
<dbReference type="GO" id="GO:0033619">
    <property type="term" value="P:membrane protein proteolysis"/>
    <property type="evidence" value="ECO:0007669"/>
    <property type="project" value="TreeGrafter"/>
</dbReference>
<dbReference type="GO" id="GO:0005765">
    <property type="term" value="C:lysosomal membrane"/>
    <property type="evidence" value="ECO:0007669"/>
    <property type="project" value="TreeGrafter"/>
</dbReference>
<dbReference type="InterPro" id="IPR007369">
    <property type="entry name" value="Peptidase_A22B_SPP"/>
</dbReference>
<dbReference type="GO" id="GO:0098554">
    <property type="term" value="C:cytoplasmic side of endoplasmic reticulum membrane"/>
    <property type="evidence" value="ECO:0007669"/>
    <property type="project" value="TreeGrafter"/>
</dbReference>
<dbReference type="Pfam" id="PF04258">
    <property type="entry name" value="Peptidase_A22B"/>
    <property type="match status" value="1"/>
</dbReference>
<feature type="transmembrane region" description="Helical" evidence="7">
    <location>
        <begin position="360"/>
        <end position="380"/>
    </location>
</feature>
<dbReference type="Gene3D" id="3.50.30.30">
    <property type="match status" value="1"/>
</dbReference>
<feature type="transmembrane region" description="Helical" evidence="7">
    <location>
        <begin position="452"/>
        <end position="475"/>
    </location>
</feature>
<dbReference type="GO" id="GO:0030660">
    <property type="term" value="C:Golgi-associated vesicle membrane"/>
    <property type="evidence" value="ECO:0007669"/>
    <property type="project" value="TreeGrafter"/>
</dbReference>
<evidence type="ECO:0000256" key="5">
    <source>
        <dbReference type="ARBA" id="ARBA00022989"/>
    </source>
</evidence>